<evidence type="ECO:0000313" key="1">
    <source>
        <dbReference type="EMBL" id="PFG34047.1"/>
    </source>
</evidence>
<dbReference type="AlphaFoldDB" id="A0A2A9E4S6"/>
<protein>
    <submittedName>
        <fullName evidence="1">Uncharacterized protein</fullName>
    </submittedName>
</protein>
<dbReference type="Proteomes" id="UP000225548">
    <property type="component" value="Unassembled WGS sequence"/>
</dbReference>
<dbReference type="RefSeq" id="WP_169925377.1">
    <property type="nucleotide sequence ID" value="NZ_PDJG01000001.1"/>
</dbReference>
<keyword evidence="2" id="KW-1185">Reference proteome</keyword>
<gene>
    <name evidence="1" type="ORF">ATL42_1947</name>
</gene>
<evidence type="ECO:0000313" key="2">
    <source>
        <dbReference type="Proteomes" id="UP000225548"/>
    </source>
</evidence>
<sequence length="76" mass="8304">MHLSEHTSLMLVHEREYELVRTAEQHRAALANLAAAPPARSWSAARAGRATRVPARLLRVLHGSRAATIPRGTMVG</sequence>
<proteinExistence type="predicted"/>
<dbReference type="EMBL" id="PDJG01000001">
    <property type="protein sequence ID" value="PFG34047.1"/>
    <property type="molecule type" value="Genomic_DNA"/>
</dbReference>
<organism evidence="1 2">
    <name type="scientific">Sanguibacter antarcticus</name>
    <dbReference type="NCBI Taxonomy" id="372484"/>
    <lineage>
        <taxon>Bacteria</taxon>
        <taxon>Bacillati</taxon>
        <taxon>Actinomycetota</taxon>
        <taxon>Actinomycetes</taxon>
        <taxon>Micrococcales</taxon>
        <taxon>Sanguibacteraceae</taxon>
        <taxon>Sanguibacter</taxon>
    </lineage>
</organism>
<accession>A0A2A9E4S6</accession>
<name>A0A2A9E4S6_9MICO</name>
<reference evidence="1 2" key="1">
    <citation type="submission" date="2017-10" db="EMBL/GenBank/DDBJ databases">
        <title>Sequencing the genomes of 1000 actinobacteria strains.</title>
        <authorList>
            <person name="Klenk H.-P."/>
        </authorList>
    </citation>
    <scope>NUCLEOTIDE SEQUENCE [LARGE SCALE GENOMIC DNA]</scope>
    <source>
        <strain evidence="1 2">DSM 18966</strain>
    </source>
</reference>
<comment type="caution">
    <text evidence="1">The sequence shown here is derived from an EMBL/GenBank/DDBJ whole genome shotgun (WGS) entry which is preliminary data.</text>
</comment>